<dbReference type="EMBL" id="UINC01016590">
    <property type="protein sequence ID" value="SVA68970.1"/>
    <property type="molecule type" value="Genomic_DNA"/>
</dbReference>
<gene>
    <name evidence="9" type="ORF">METZ01_LOCUS121824</name>
</gene>
<accession>A0A381XWG4</accession>
<keyword evidence="4 7" id="KW-1133">Transmembrane helix</keyword>
<dbReference type="GO" id="GO:0033188">
    <property type="term" value="F:sphingomyelin synthase activity"/>
    <property type="evidence" value="ECO:0007669"/>
    <property type="project" value="TreeGrafter"/>
</dbReference>
<dbReference type="GO" id="GO:0005886">
    <property type="term" value="C:plasma membrane"/>
    <property type="evidence" value="ECO:0007669"/>
    <property type="project" value="TreeGrafter"/>
</dbReference>
<name>A0A381XWG4_9ZZZZ</name>
<evidence type="ECO:0000259" key="8">
    <source>
        <dbReference type="Pfam" id="PF14360"/>
    </source>
</evidence>
<feature type="transmembrane region" description="Helical" evidence="7">
    <location>
        <begin position="78"/>
        <end position="96"/>
    </location>
</feature>
<evidence type="ECO:0000256" key="7">
    <source>
        <dbReference type="SAM" id="Phobius"/>
    </source>
</evidence>
<reference evidence="9" key="1">
    <citation type="submission" date="2018-05" db="EMBL/GenBank/DDBJ databases">
        <authorList>
            <person name="Lanie J.A."/>
            <person name="Ng W.-L."/>
            <person name="Kazmierczak K.M."/>
            <person name="Andrzejewski T.M."/>
            <person name="Davidsen T.M."/>
            <person name="Wayne K.J."/>
            <person name="Tettelin H."/>
            <person name="Glass J.I."/>
            <person name="Rusch D."/>
            <person name="Podicherti R."/>
            <person name="Tsui H.-C.T."/>
            <person name="Winkler M.E."/>
        </authorList>
    </citation>
    <scope>NUCLEOTIDE SEQUENCE</scope>
</reference>
<dbReference type="Pfam" id="PF14360">
    <property type="entry name" value="PAP2_C"/>
    <property type="match status" value="1"/>
</dbReference>
<evidence type="ECO:0000256" key="2">
    <source>
        <dbReference type="ARBA" id="ARBA00022679"/>
    </source>
</evidence>
<dbReference type="InterPro" id="IPR025749">
    <property type="entry name" value="Sphingomyelin_synth-like_dom"/>
</dbReference>
<evidence type="ECO:0000313" key="9">
    <source>
        <dbReference type="EMBL" id="SVA68970.1"/>
    </source>
</evidence>
<dbReference type="PANTHER" id="PTHR21290:SF25">
    <property type="entry name" value="SPHINGOMYELIN SYNTHASE-RELATED PROTEIN 1"/>
    <property type="match status" value="1"/>
</dbReference>
<evidence type="ECO:0000256" key="6">
    <source>
        <dbReference type="ARBA" id="ARBA00023136"/>
    </source>
</evidence>
<sequence>MKQVKLSYCVLAYATLSYLNSFVANNISLSEDVTPKLFDIGHYLFPELSTFYPDMLFFSLLIYFFFRWRHDHDLLKTFFLICSSLFFIRLLTFPATQVPPAFDETDCFKPSADGPWIFFTFYSNSTCVDYMFSAHTFHLTIISLLTIYNSGNYFEKILIPLAAMINLMIIIAARMHYTADIIIGFVLSVLIYCIYELYMRNRFLQKMIESVKEENS</sequence>
<dbReference type="GO" id="GO:0047493">
    <property type="term" value="F:ceramide cholinephosphotransferase activity"/>
    <property type="evidence" value="ECO:0007669"/>
    <property type="project" value="TreeGrafter"/>
</dbReference>
<dbReference type="PANTHER" id="PTHR21290">
    <property type="entry name" value="SPHINGOMYELIN SYNTHETASE"/>
    <property type="match status" value="1"/>
</dbReference>
<dbReference type="AlphaFoldDB" id="A0A381XWG4"/>
<feature type="transmembrane region" description="Helical" evidence="7">
    <location>
        <begin position="48"/>
        <end position="66"/>
    </location>
</feature>
<proteinExistence type="predicted"/>
<keyword evidence="3 7" id="KW-0812">Transmembrane</keyword>
<feature type="transmembrane region" description="Helical" evidence="7">
    <location>
        <begin position="116"/>
        <end position="145"/>
    </location>
</feature>
<evidence type="ECO:0000256" key="4">
    <source>
        <dbReference type="ARBA" id="ARBA00022989"/>
    </source>
</evidence>
<dbReference type="GO" id="GO:0046513">
    <property type="term" value="P:ceramide biosynthetic process"/>
    <property type="evidence" value="ECO:0007669"/>
    <property type="project" value="TreeGrafter"/>
</dbReference>
<feature type="transmembrane region" description="Helical" evidence="7">
    <location>
        <begin position="157"/>
        <end position="175"/>
    </location>
</feature>
<dbReference type="GO" id="GO:0005789">
    <property type="term" value="C:endoplasmic reticulum membrane"/>
    <property type="evidence" value="ECO:0007669"/>
    <property type="project" value="TreeGrafter"/>
</dbReference>
<keyword evidence="2" id="KW-0808">Transferase</keyword>
<evidence type="ECO:0000256" key="5">
    <source>
        <dbReference type="ARBA" id="ARBA00023098"/>
    </source>
</evidence>
<protein>
    <recommendedName>
        <fullName evidence="8">Sphingomyelin synthase-like domain-containing protein</fullName>
    </recommendedName>
</protein>
<dbReference type="InterPro" id="IPR045221">
    <property type="entry name" value="Sphingomyelin_synth-like"/>
</dbReference>
<keyword evidence="6 7" id="KW-0472">Membrane</keyword>
<evidence type="ECO:0000256" key="1">
    <source>
        <dbReference type="ARBA" id="ARBA00004141"/>
    </source>
</evidence>
<organism evidence="9">
    <name type="scientific">marine metagenome</name>
    <dbReference type="NCBI Taxonomy" id="408172"/>
    <lineage>
        <taxon>unclassified sequences</taxon>
        <taxon>metagenomes</taxon>
        <taxon>ecological metagenomes</taxon>
    </lineage>
</organism>
<keyword evidence="5" id="KW-0443">Lipid metabolism</keyword>
<comment type="subcellular location">
    <subcellularLocation>
        <location evidence="1">Membrane</location>
        <topology evidence="1">Multi-pass membrane protein</topology>
    </subcellularLocation>
</comment>
<feature type="domain" description="Sphingomyelin synthase-like" evidence="8">
    <location>
        <begin position="126"/>
        <end position="196"/>
    </location>
</feature>
<evidence type="ECO:0000256" key="3">
    <source>
        <dbReference type="ARBA" id="ARBA00022692"/>
    </source>
</evidence>
<feature type="transmembrane region" description="Helical" evidence="7">
    <location>
        <begin position="181"/>
        <end position="198"/>
    </location>
</feature>
<dbReference type="GO" id="GO:0000139">
    <property type="term" value="C:Golgi membrane"/>
    <property type="evidence" value="ECO:0007669"/>
    <property type="project" value="TreeGrafter"/>
</dbReference>